<dbReference type="AlphaFoldDB" id="A0A9D1YRI1"/>
<keyword evidence="3" id="KW-0808">Transferase</keyword>
<dbReference type="SUPFAM" id="SSF158472">
    <property type="entry name" value="HAMP domain-like"/>
    <property type="match status" value="1"/>
</dbReference>
<proteinExistence type="predicted"/>
<dbReference type="CDD" id="cd06225">
    <property type="entry name" value="HAMP"/>
    <property type="match status" value="1"/>
</dbReference>
<name>A0A9D1YRI1_9FIRM</name>
<keyword evidence="5" id="KW-0812">Transmembrane</keyword>
<reference evidence="7" key="1">
    <citation type="journal article" date="2021" name="PeerJ">
        <title>Extensive microbial diversity within the chicken gut microbiome revealed by metagenomics and culture.</title>
        <authorList>
            <person name="Gilroy R."/>
            <person name="Ravi A."/>
            <person name="Getino M."/>
            <person name="Pursley I."/>
            <person name="Horton D.L."/>
            <person name="Alikhan N.F."/>
            <person name="Baker D."/>
            <person name="Gharbi K."/>
            <person name="Hall N."/>
            <person name="Watson M."/>
            <person name="Adriaenssens E.M."/>
            <person name="Foster-Nyarko E."/>
            <person name="Jarju S."/>
            <person name="Secka A."/>
            <person name="Antonio M."/>
            <person name="Oren A."/>
            <person name="Chaudhuri R.R."/>
            <person name="La Ragione R."/>
            <person name="Hildebrand F."/>
            <person name="Pallen M.J."/>
        </authorList>
    </citation>
    <scope>NUCLEOTIDE SEQUENCE</scope>
    <source>
        <strain evidence="7">ChiSxjej3B15-24422</strain>
    </source>
</reference>
<dbReference type="GO" id="GO:0000155">
    <property type="term" value="F:phosphorelay sensor kinase activity"/>
    <property type="evidence" value="ECO:0007669"/>
    <property type="project" value="InterPro"/>
</dbReference>
<sequence>MKKKFLLFFNNLSFRKKIGTICTLISLVPMLLFGTVSYGQISSQMVRREENNLNETLQQTAASIDYRLNAYMDALNMVLWNETVKTALVKTYETNYDLYMFYKYNIDSLFLAVRSLNTDIDTVTIYTDAKLNPHGNSVMPLDSARDMPWYDRALQTTLPFYQVSDDGSTLYLTGQMYYRYDAPVSVVCLSIDMDSLSASSQKLVQGNYRFLLTDENGETVYETSSFPEDPFYPALTVQELENGGIPSLYIDAHCPLNEGTWTAWLYRPSDEVLKTFRHFQITALFLAVMCISASFLAAGFLSRIVSQPLERLSENIQLVEQGRYEIISESTPRKDEVGRLQNAFGDMVKQLDHMINEVLLAQIRQQKYELRILQAQINPHFLYNSLSLINVQAIMAGQSGISQLSQLLSTFYRTMLNKGKNMTTIRDELENTRAYVSIQQIMHSYSFDVTYDIDERALPFSVLNLIIQPLAENAILHGLDHRRAPGKGMLTVTCRLDGDDILFQVIDNGCGMSEEDCRQILTTDSRGYGVKNVHKRIQLYYGEAYGLRYRSTPGSGTCALLRLKKCSEEQENMLSGRSV</sequence>
<evidence type="ECO:0000256" key="3">
    <source>
        <dbReference type="ARBA" id="ARBA00022679"/>
    </source>
</evidence>
<dbReference type="PANTHER" id="PTHR34220:SF7">
    <property type="entry name" value="SENSOR HISTIDINE KINASE YPDA"/>
    <property type="match status" value="1"/>
</dbReference>
<evidence type="ECO:0000256" key="5">
    <source>
        <dbReference type="SAM" id="Phobius"/>
    </source>
</evidence>
<dbReference type="InterPro" id="IPR050640">
    <property type="entry name" value="Bact_2-comp_sensor_kinase"/>
</dbReference>
<evidence type="ECO:0000256" key="2">
    <source>
        <dbReference type="ARBA" id="ARBA00022553"/>
    </source>
</evidence>
<dbReference type="PANTHER" id="PTHR34220">
    <property type="entry name" value="SENSOR HISTIDINE KINASE YPDA"/>
    <property type="match status" value="1"/>
</dbReference>
<evidence type="ECO:0000313" key="8">
    <source>
        <dbReference type="Proteomes" id="UP000824007"/>
    </source>
</evidence>
<dbReference type="SUPFAM" id="SSF55874">
    <property type="entry name" value="ATPase domain of HSP90 chaperone/DNA topoisomerase II/histidine kinase"/>
    <property type="match status" value="1"/>
</dbReference>
<dbReference type="Gene3D" id="6.10.340.10">
    <property type="match status" value="1"/>
</dbReference>
<dbReference type="Pfam" id="PF02518">
    <property type="entry name" value="HATPase_c"/>
    <property type="match status" value="1"/>
</dbReference>
<dbReference type="Proteomes" id="UP000824007">
    <property type="component" value="Unassembled WGS sequence"/>
</dbReference>
<feature type="transmembrane region" description="Helical" evidence="5">
    <location>
        <begin position="279"/>
        <end position="301"/>
    </location>
</feature>
<dbReference type="Gene3D" id="3.30.565.10">
    <property type="entry name" value="Histidine kinase-like ATPase, C-terminal domain"/>
    <property type="match status" value="1"/>
</dbReference>
<keyword evidence="5" id="KW-1133">Transmembrane helix</keyword>
<comment type="subcellular location">
    <subcellularLocation>
        <location evidence="1">Membrane</location>
    </subcellularLocation>
</comment>
<accession>A0A9D1YRI1</accession>
<gene>
    <name evidence="7" type="ORF">H9831_14065</name>
</gene>
<dbReference type="InterPro" id="IPR003660">
    <property type="entry name" value="HAMP_dom"/>
</dbReference>
<keyword evidence="4 7" id="KW-0418">Kinase</keyword>
<dbReference type="SMART" id="SM00387">
    <property type="entry name" value="HATPase_c"/>
    <property type="match status" value="1"/>
</dbReference>
<dbReference type="Pfam" id="PF06580">
    <property type="entry name" value="His_kinase"/>
    <property type="match status" value="1"/>
</dbReference>
<feature type="domain" description="HAMP" evidence="6">
    <location>
        <begin position="303"/>
        <end position="356"/>
    </location>
</feature>
<dbReference type="SMART" id="SM00304">
    <property type="entry name" value="HAMP"/>
    <property type="match status" value="1"/>
</dbReference>
<dbReference type="InterPro" id="IPR010559">
    <property type="entry name" value="Sig_transdc_His_kin_internal"/>
</dbReference>
<dbReference type="EMBL" id="DXDD01000172">
    <property type="protein sequence ID" value="HIY61775.1"/>
    <property type="molecule type" value="Genomic_DNA"/>
</dbReference>
<dbReference type="PROSITE" id="PS50885">
    <property type="entry name" value="HAMP"/>
    <property type="match status" value="1"/>
</dbReference>
<dbReference type="InterPro" id="IPR003594">
    <property type="entry name" value="HATPase_dom"/>
</dbReference>
<keyword evidence="2" id="KW-0597">Phosphoprotein</keyword>
<dbReference type="InterPro" id="IPR036890">
    <property type="entry name" value="HATPase_C_sf"/>
</dbReference>
<evidence type="ECO:0000313" key="7">
    <source>
        <dbReference type="EMBL" id="HIY61775.1"/>
    </source>
</evidence>
<protein>
    <submittedName>
        <fullName evidence="7">Sensor histidine kinase</fullName>
    </submittedName>
</protein>
<dbReference type="GO" id="GO:0016020">
    <property type="term" value="C:membrane"/>
    <property type="evidence" value="ECO:0007669"/>
    <property type="project" value="UniProtKB-SubCell"/>
</dbReference>
<evidence type="ECO:0000256" key="1">
    <source>
        <dbReference type="ARBA" id="ARBA00004370"/>
    </source>
</evidence>
<evidence type="ECO:0000259" key="6">
    <source>
        <dbReference type="PROSITE" id="PS50885"/>
    </source>
</evidence>
<comment type="caution">
    <text evidence="7">The sequence shown here is derived from an EMBL/GenBank/DDBJ whole genome shotgun (WGS) entry which is preliminary data.</text>
</comment>
<organism evidence="7 8">
    <name type="scientific">Candidatus Eisenbergiella pullistercoris</name>
    <dbReference type="NCBI Taxonomy" id="2838555"/>
    <lineage>
        <taxon>Bacteria</taxon>
        <taxon>Bacillati</taxon>
        <taxon>Bacillota</taxon>
        <taxon>Clostridia</taxon>
        <taxon>Lachnospirales</taxon>
        <taxon>Lachnospiraceae</taxon>
        <taxon>Eisenbergiella</taxon>
    </lineage>
</organism>
<evidence type="ECO:0000256" key="4">
    <source>
        <dbReference type="ARBA" id="ARBA00022777"/>
    </source>
</evidence>
<reference evidence="7" key="2">
    <citation type="submission" date="2021-04" db="EMBL/GenBank/DDBJ databases">
        <authorList>
            <person name="Gilroy R."/>
        </authorList>
    </citation>
    <scope>NUCLEOTIDE SEQUENCE</scope>
    <source>
        <strain evidence="7">ChiSxjej3B15-24422</strain>
    </source>
</reference>
<dbReference type="Pfam" id="PF00672">
    <property type="entry name" value="HAMP"/>
    <property type="match status" value="1"/>
</dbReference>
<keyword evidence="5" id="KW-0472">Membrane</keyword>